<dbReference type="EMBL" id="JAINUG010000020">
    <property type="protein sequence ID" value="KAJ8412045.1"/>
    <property type="molecule type" value="Genomic_DNA"/>
</dbReference>
<evidence type="ECO:0000313" key="2">
    <source>
        <dbReference type="Proteomes" id="UP001221898"/>
    </source>
</evidence>
<accession>A0AAD7T0K5</accession>
<comment type="caution">
    <text evidence="1">The sequence shown here is derived from an EMBL/GenBank/DDBJ whole genome shotgun (WGS) entry which is preliminary data.</text>
</comment>
<gene>
    <name evidence="1" type="ORF">AAFF_G00143120</name>
</gene>
<reference evidence="1" key="1">
    <citation type="journal article" date="2023" name="Science">
        <title>Genome structures resolve the early diversification of teleost fishes.</title>
        <authorList>
            <person name="Parey E."/>
            <person name="Louis A."/>
            <person name="Montfort J."/>
            <person name="Bouchez O."/>
            <person name="Roques C."/>
            <person name="Iampietro C."/>
            <person name="Lluch J."/>
            <person name="Castinel A."/>
            <person name="Donnadieu C."/>
            <person name="Desvignes T."/>
            <person name="Floi Bucao C."/>
            <person name="Jouanno E."/>
            <person name="Wen M."/>
            <person name="Mejri S."/>
            <person name="Dirks R."/>
            <person name="Jansen H."/>
            <person name="Henkel C."/>
            <person name="Chen W.J."/>
            <person name="Zahm M."/>
            <person name="Cabau C."/>
            <person name="Klopp C."/>
            <person name="Thompson A.W."/>
            <person name="Robinson-Rechavi M."/>
            <person name="Braasch I."/>
            <person name="Lecointre G."/>
            <person name="Bobe J."/>
            <person name="Postlethwait J.H."/>
            <person name="Berthelot C."/>
            <person name="Roest Crollius H."/>
            <person name="Guiguen Y."/>
        </authorList>
    </citation>
    <scope>NUCLEOTIDE SEQUENCE</scope>
    <source>
        <strain evidence="1">NC1722</strain>
    </source>
</reference>
<dbReference type="Proteomes" id="UP001221898">
    <property type="component" value="Unassembled WGS sequence"/>
</dbReference>
<proteinExistence type="predicted"/>
<organism evidence="1 2">
    <name type="scientific">Aldrovandia affinis</name>
    <dbReference type="NCBI Taxonomy" id="143900"/>
    <lineage>
        <taxon>Eukaryota</taxon>
        <taxon>Metazoa</taxon>
        <taxon>Chordata</taxon>
        <taxon>Craniata</taxon>
        <taxon>Vertebrata</taxon>
        <taxon>Euteleostomi</taxon>
        <taxon>Actinopterygii</taxon>
        <taxon>Neopterygii</taxon>
        <taxon>Teleostei</taxon>
        <taxon>Notacanthiformes</taxon>
        <taxon>Halosauridae</taxon>
        <taxon>Aldrovandia</taxon>
    </lineage>
</organism>
<sequence>MSSSASSARPFMEFVDHRPLIFAIAKVSEPWSARQQRQLSFISEFMTDIQHITGKDNTIADCLSRAIASAVHLGVNYNCIAADQASDPDIQVYRMVVTGLQLADALFNSASAILLCNVFTGQPRRTVTSGWRRQVFDAIHGLSHLGRKL</sequence>
<name>A0AAD7T0K5_9TELE</name>
<dbReference type="AlphaFoldDB" id="A0AAD7T0K5"/>
<keyword evidence="2" id="KW-1185">Reference proteome</keyword>
<evidence type="ECO:0000313" key="1">
    <source>
        <dbReference type="EMBL" id="KAJ8412045.1"/>
    </source>
</evidence>
<protein>
    <submittedName>
        <fullName evidence="1">Uncharacterized protein</fullName>
    </submittedName>
</protein>